<evidence type="ECO:0000313" key="6">
    <source>
        <dbReference type="EMBL" id="BBE41994.1"/>
    </source>
</evidence>
<organism evidence="6 7">
    <name type="scientific">Conexivisphaera calida</name>
    <dbReference type="NCBI Taxonomy" id="1874277"/>
    <lineage>
        <taxon>Archaea</taxon>
        <taxon>Nitrososphaerota</taxon>
        <taxon>Conexivisphaeria</taxon>
        <taxon>Conexivisphaerales</taxon>
        <taxon>Conexivisphaeraceae</taxon>
        <taxon>Conexivisphaera</taxon>
    </lineage>
</organism>
<dbReference type="SUPFAM" id="SSF49464">
    <property type="entry name" value="Carboxypeptidase regulatory domain-like"/>
    <property type="match status" value="1"/>
</dbReference>
<dbReference type="InterPro" id="IPR050954">
    <property type="entry name" value="ET_IronSulfur_Cluster-Binding"/>
</dbReference>
<proteinExistence type="predicted"/>
<sequence>MSKMMVIDVAKCTGCYLCQLACKDEHVGNDWEPYAKSQPEIGQFWMKVNEMERGSGSFTRMSYIPTLCAHCDNAPCMNVCPENAIYKREDGAVIIDPAKCNGCAEFGYEPLCQKACPYGVIYFNEDLKIAQKCTWCEHLLENGWKEPRCADACPTEAIKFGDENDPEMKELLKEAKPLHPEVDVKPRVLYVNLPKPYIAGTLVDPSARDVIEGASITATDVVSGDKFEVTSDEFGDFWLRNLEWNHKYLVKVEKDGYSPRTLGVISTEKDVALGHVELRREA</sequence>
<keyword evidence="2" id="KW-0479">Metal-binding</keyword>
<name>A0A4P2VBT2_9ARCH</name>
<dbReference type="GeneID" id="55584421"/>
<keyword evidence="1" id="KW-0004">4Fe-4S</keyword>
<dbReference type="RefSeq" id="WP_174448276.1">
    <property type="nucleotide sequence ID" value="NZ_AP018732.1"/>
</dbReference>
<gene>
    <name evidence="6" type="ORF">NAS2_0605</name>
</gene>
<dbReference type="Gene3D" id="3.30.70.20">
    <property type="match status" value="2"/>
</dbReference>
<feature type="domain" description="4Fe-4S ferredoxin-type" evidence="5">
    <location>
        <begin position="91"/>
        <end position="126"/>
    </location>
</feature>
<accession>A0A4P2VBT2</accession>
<dbReference type="Pfam" id="PF13247">
    <property type="entry name" value="Fer4_11"/>
    <property type="match status" value="1"/>
</dbReference>
<feature type="domain" description="4Fe-4S ferredoxin-type" evidence="5">
    <location>
        <begin position="59"/>
        <end position="90"/>
    </location>
</feature>
<dbReference type="EMBL" id="AP018732">
    <property type="protein sequence ID" value="BBE41994.1"/>
    <property type="molecule type" value="Genomic_DNA"/>
</dbReference>
<dbReference type="PANTHER" id="PTHR43177:SF3">
    <property type="entry name" value="PROTEIN NRFC HOMOLOG"/>
    <property type="match status" value="1"/>
</dbReference>
<dbReference type="GO" id="GO:0046872">
    <property type="term" value="F:metal ion binding"/>
    <property type="evidence" value="ECO:0007669"/>
    <property type="project" value="UniProtKB-KW"/>
</dbReference>
<dbReference type="KEGG" id="ccai:NAS2_0605"/>
<dbReference type="Pfam" id="PF13620">
    <property type="entry name" value="CarboxypepD_reg"/>
    <property type="match status" value="1"/>
</dbReference>
<feature type="domain" description="4Fe-4S ferredoxin-type" evidence="5">
    <location>
        <begin position="3"/>
        <end position="32"/>
    </location>
</feature>
<dbReference type="PROSITE" id="PS51379">
    <property type="entry name" value="4FE4S_FER_2"/>
    <property type="match status" value="3"/>
</dbReference>
<keyword evidence="7" id="KW-1185">Reference proteome</keyword>
<dbReference type="Proteomes" id="UP000509448">
    <property type="component" value="Chromosome"/>
</dbReference>
<reference evidence="6 7" key="1">
    <citation type="journal article" date="2019" name="ISME J.">
        <title>Isolation and characterization of a thermophilic sulfur- and iron-reducing thaumarchaeote from a terrestrial acidic hot spring.</title>
        <authorList>
            <person name="Kato S."/>
            <person name="Itoh T."/>
            <person name="Yuki M."/>
            <person name="Nagamori M."/>
            <person name="Ohnishi M."/>
            <person name="Uematsu K."/>
            <person name="Suzuki K."/>
            <person name="Takashina T."/>
            <person name="Ohkuma M."/>
        </authorList>
    </citation>
    <scope>NUCLEOTIDE SEQUENCE [LARGE SCALE GENOMIC DNA]</scope>
    <source>
        <strain evidence="6 7">NAS-02</strain>
    </source>
</reference>
<evidence type="ECO:0000259" key="5">
    <source>
        <dbReference type="PROSITE" id="PS51379"/>
    </source>
</evidence>
<dbReference type="SUPFAM" id="SSF54862">
    <property type="entry name" value="4Fe-4S ferredoxins"/>
    <property type="match status" value="1"/>
</dbReference>
<dbReference type="Gene3D" id="2.60.40.1120">
    <property type="entry name" value="Carboxypeptidase-like, regulatory domain"/>
    <property type="match status" value="1"/>
</dbReference>
<dbReference type="GO" id="GO:0051539">
    <property type="term" value="F:4 iron, 4 sulfur cluster binding"/>
    <property type="evidence" value="ECO:0007669"/>
    <property type="project" value="UniProtKB-KW"/>
</dbReference>
<keyword evidence="3" id="KW-0408">Iron</keyword>
<dbReference type="InterPro" id="IPR008969">
    <property type="entry name" value="CarboxyPept-like_regulatory"/>
</dbReference>
<keyword evidence="4" id="KW-0411">Iron-sulfur</keyword>
<dbReference type="AlphaFoldDB" id="A0A4P2VBT2"/>
<evidence type="ECO:0000256" key="1">
    <source>
        <dbReference type="ARBA" id="ARBA00022485"/>
    </source>
</evidence>
<dbReference type="InterPro" id="IPR017896">
    <property type="entry name" value="4Fe4S_Fe-S-bd"/>
</dbReference>
<evidence type="ECO:0000256" key="2">
    <source>
        <dbReference type="ARBA" id="ARBA00022723"/>
    </source>
</evidence>
<protein>
    <submittedName>
        <fullName evidence="6">Tetrathionate reductase subunit B</fullName>
    </submittedName>
</protein>
<evidence type="ECO:0000256" key="4">
    <source>
        <dbReference type="ARBA" id="ARBA00023014"/>
    </source>
</evidence>
<evidence type="ECO:0000256" key="3">
    <source>
        <dbReference type="ARBA" id="ARBA00023004"/>
    </source>
</evidence>
<evidence type="ECO:0000313" key="7">
    <source>
        <dbReference type="Proteomes" id="UP000509448"/>
    </source>
</evidence>
<dbReference type="OrthoDB" id="2837at2157"/>
<dbReference type="PANTHER" id="PTHR43177">
    <property type="entry name" value="PROTEIN NRFC"/>
    <property type="match status" value="1"/>
</dbReference>